<dbReference type="AlphaFoldDB" id="A0A1M6FXI5"/>
<accession>A0A1M6FXI5</accession>
<proteinExistence type="predicted"/>
<evidence type="ECO:0000256" key="2">
    <source>
        <dbReference type="SAM" id="SignalP"/>
    </source>
</evidence>
<reference evidence="5" key="1">
    <citation type="submission" date="2016-11" db="EMBL/GenBank/DDBJ databases">
        <authorList>
            <person name="Varghese N."/>
            <person name="Submissions S."/>
        </authorList>
    </citation>
    <scope>NUCLEOTIDE SEQUENCE [LARGE SCALE GENOMIC DNA]</scope>
    <source>
        <strain evidence="5">DSM 26349</strain>
    </source>
</reference>
<dbReference type="OrthoDB" id="629570at2"/>
<feature type="signal peptide" evidence="2">
    <location>
        <begin position="1"/>
        <end position="19"/>
    </location>
</feature>
<dbReference type="EMBL" id="FQYV01000008">
    <property type="protein sequence ID" value="SHJ02372.1"/>
    <property type="molecule type" value="Genomic_DNA"/>
</dbReference>
<dbReference type="NCBIfam" id="TIGR04183">
    <property type="entry name" value="Por_Secre_tail"/>
    <property type="match status" value="1"/>
</dbReference>
<keyword evidence="1 2" id="KW-0732">Signal</keyword>
<keyword evidence="5" id="KW-1185">Reference proteome</keyword>
<dbReference type="Pfam" id="PF18962">
    <property type="entry name" value="Por_Secre_tail"/>
    <property type="match status" value="1"/>
</dbReference>
<organism evidence="4 5">
    <name type="scientific">Aequorivita viscosa</name>
    <dbReference type="NCBI Taxonomy" id="797419"/>
    <lineage>
        <taxon>Bacteria</taxon>
        <taxon>Pseudomonadati</taxon>
        <taxon>Bacteroidota</taxon>
        <taxon>Flavobacteriia</taxon>
        <taxon>Flavobacteriales</taxon>
        <taxon>Flavobacteriaceae</taxon>
        <taxon>Aequorivita</taxon>
    </lineage>
</organism>
<evidence type="ECO:0000256" key="1">
    <source>
        <dbReference type="ARBA" id="ARBA00022729"/>
    </source>
</evidence>
<evidence type="ECO:0000259" key="3">
    <source>
        <dbReference type="Pfam" id="PF18962"/>
    </source>
</evidence>
<dbReference type="RefSeq" id="WP_073217030.1">
    <property type="nucleotide sequence ID" value="NZ_FNNS01000009.1"/>
</dbReference>
<name>A0A1M6FXI5_9FLAO</name>
<feature type="domain" description="Secretion system C-terminal sorting" evidence="3">
    <location>
        <begin position="333"/>
        <end position="411"/>
    </location>
</feature>
<gene>
    <name evidence="4" type="ORF">SAMN04487908_10880</name>
</gene>
<evidence type="ECO:0000313" key="4">
    <source>
        <dbReference type="EMBL" id="SHJ02372.1"/>
    </source>
</evidence>
<evidence type="ECO:0000313" key="5">
    <source>
        <dbReference type="Proteomes" id="UP000184172"/>
    </source>
</evidence>
<dbReference type="STRING" id="797419.SAMN05216556_10935"/>
<feature type="chain" id="PRO_5009917534" evidence="2">
    <location>
        <begin position="20"/>
        <end position="413"/>
    </location>
</feature>
<dbReference type="InterPro" id="IPR026444">
    <property type="entry name" value="Secre_tail"/>
</dbReference>
<sequence>MKKLLHIAAIALTGLLSQAQQTNATLSMGQGYSNEVYYKLSSAETNTFPASSWDIAFLRENSQNIGIRVNDGIGIQVYEASNNPADFNTIDIADEASWTPLYNDDTNWDNGAFMQGSASYGWGEYNPVSHHVEGTIVFVLKYTDDTYRKFINEDYYGGYTFKYATWDGTDWIDETTTTVSNTSNPENRYNYYSLQNNAEVVAEPAIGSWDFVFRKYNTFLDPPGENYIVTGTLQNPNVTVAKNEEPDGNGNPNGLAYSEEINTIGYNWKTFNGSGYDVNTDMAYYLKYDENTVYRLVFESFEGASNGNLSFYYEDVSDILGLEDISEGVTFGMFPNPTTDKIVNIVYDLKNTNSIENNLSIYNIQGQLVHTSQIASTNGFFNKTLDLSSLQSGIYMVQFKAGKNVISKKLILN</sequence>
<protein>
    <submittedName>
        <fullName evidence="4">Por secretion system C-terminal sorting domain-containing protein</fullName>
    </submittedName>
</protein>
<dbReference type="Proteomes" id="UP000184172">
    <property type="component" value="Unassembled WGS sequence"/>
</dbReference>